<sequence>MLEESTAPKHVIVEKDLEEYTEKAVQALREHGAEAELTRQSRRLFHVVADFRELGGTGYGSRQFQGQQMRLPQRPEWWPGKENLAQGVAQDTNSPLVTGESKHQ</sequence>
<dbReference type="RefSeq" id="WP_305008239.1">
    <property type="nucleotide sequence ID" value="NZ_JAUQSY010000014.1"/>
</dbReference>
<comment type="caution">
    <text evidence="2">The sequence shown here is derived from an EMBL/GenBank/DDBJ whole genome shotgun (WGS) entry which is preliminary data.</text>
</comment>
<dbReference type="EMBL" id="JAUQSY010000014">
    <property type="protein sequence ID" value="MDO7876850.1"/>
    <property type="molecule type" value="Genomic_DNA"/>
</dbReference>
<protein>
    <recommendedName>
        <fullName evidence="4">R3H domain-containing protein</fullName>
    </recommendedName>
</protein>
<evidence type="ECO:0000313" key="2">
    <source>
        <dbReference type="EMBL" id="MDO7876850.1"/>
    </source>
</evidence>
<name>A0ABT9BGD4_9BACT</name>
<accession>A0ABT9BGD4</accession>
<evidence type="ECO:0000256" key="1">
    <source>
        <dbReference type="SAM" id="MobiDB-lite"/>
    </source>
</evidence>
<organism evidence="2 3">
    <name type="scientific">Hymenobacter aranciens</name>
    <dbReference type="NCBI Taxonomy" id="3063996"/>
    <lineage>
        <taxon>Bacteria</taxon>
        <taxon>Pseudomonadati</taxon>
        <taxon>Bacteroidota</taxon>
        <taxon>Cytophagia</taxon>
        <taxon>Cytophagales</taxon>
        <taxon>Hymenobacteraceae</taxon>
        <taxon>Hymenobacter</taxon>
    </lineage>
</organism>
<keyword evidence="3" id="KW-1185">Reference proteome</keyword>
<gene>
    <name evidence="2" type="ORF">Q5H93_19045</name>
</gene>
<reference evidence="2" key="1">
    <citation type="submission" date="2023-07" db="EMBL/GenBank/DDBJ databases">
        <authorList>
            <person name="Kim M.K."/>
        </authorList>
    </citation>
    <scope>NUCLEOTIDE SEQUENCE</scope>
    <source>
        <strain evidence="2">ASUV-10-1</strain>
    </source>
</reference>
<evidence type="ECO:0008006" key="4">
    <source>
        <dbReference type="Google" id="ProtNLM"/>
    </source>
</evidence>
<dbReference type="Proteomes" id="UP001176429">
    <property type="component" value="Unassembled WGS sequence"/>
</dbReference>
<evidence type="ECO:0000313" key="3">
    <source>
        <dbReference type="Proteomes" id="UP001176429"/>
    </source>
</evidence>
<proteinExistence type="predicted"/>
<feature type="region of interest" description="Disordered" evidence="1">
    <location>
        <begin position="81"/>
        <end position="104"/>
    </location>
</feature>